<dbReference type="Pfam" id="PF12146">
    <property type="entry name" value="Hydrolase_4"/>
    <property type="match status" value="1"/>
</dbReference>
<feature type="domain" description="Serine aminopeptidase S33" evidence="1">
    <location>
        <begin position="19"/>
        <end position="282"/>
    </location>
</feature>
<dbReference type="InterPro" id="IPR029058">
    <property type="entry name" value="AB_hydrolase_fold"/>
</dbReference>
<keyword evidence="3" id="KW-1185">Reference proteome</keyword>
<evidence type="ECO:0000259" key="1">
    <source>
        <dbReference type="Pfam" id="PF12146"/>
    </source>
</evidence>
<dbReference type="STRING" id="1548547.BA177_03640"/>
<dbReference type="Proteomes" id="UP000092695">
    <property type="component" value="Chromosome"/>
</dbReference>
<dbReference type="KEGG" id="woc:BA177_03640"/>
<evidence type="ECO:0000313" key="2">
    <source>
        <dbReference type="EMBL" id="ANO52973.1"/>
    </source>
</evidence>
<protein>
    <recommendedName>
        <fullName evidence="1">Serine aminopeptidase S33 domain-containing protein</fullName>
    </recommendedName>
</protein>
<accession>A0A193LKL9</accession>
<evidence type="ECO:0000313" key="3">
    <source>
        <dbReference type="Proteomes" id="UP000092695"/>
    </source>
</evidence>
<name>A0A193LKL9_9GAMM</name>
<dbReference type="PANTHER" id="PTHR11614">
    <property type="entry name" value="PHOSPHOLIPASE-RELATED"/>
    <property type="match status" value="1"/>
</dbReference>
<reference evidence="2 3" key="1">
    <citation type="submission" date="2016-06" db="EMBL/GenBank/DDBJ databases">
        <title>Complete genome sequence of a deep-branching marine Gamma Proteobacterium Woeseia oceani type strain XK5.</title>
        <authorList>
            <person name="Mu D."/>
            <person name="Du Z."/>
        </authorList>
    </citation>
    <scope>NUCLEOTIDE SEQUENCE [LARGE SCALE GENOMIC DNA]</scope>
    <source>
        <strain evidence="2 3">XK5</strain>
    </source>
</reference>
<organism evidence="2 3">
    <name type="scientific">Woeseia oceani</name>
    <dbReference type="NCBI Taxonomy" id="1548547"/>
    <lineage>
        <taxon>Bacteria</taxon>
        <taxon>Pseudomonadati</taxon>
        <taxon>Pseudomonadota</taxon>
        <taxon>Gammaproteobacteria</taxon>
        <taxon>Woeseiales</taxon>
        <taxon>Woeseiaceae</taxon>
        <taxon>Woeseia</taxon>
    </lineage>
</organism>
<dbReference type="EMBL" id="CP016268">
    <property type="protein sequence ID" value="ANO52973.1"/>
    <property type="molecule type" value="Genomic_DNA"/>
</dbReference>
<dbReference type="AlphaFoldDB" id="A0A193LKL9"/>
<dbReference type="InterPro" id="IPR022742">
    <property type="entry name" value="Hydrolase_4"/>
</dbReference>
<dbReference type="Gene3D" id="3.40.50.1820">
    <property type="entry name" value="alpha/beta hydrolase"/>
    <property type="match status" value="1"/>
</dbReference>
<gene>
    <name evidence="2" type="ORF">BA177_03640</name>
</gene>
<dbReference type="SUPFAM" id="SSF53474">
    <property type="entry name" value="alpha/beta-Hydrolases"/>
    <property type="match status" value="1"/>
</dbReference>
<dbReference type="InterPro" id="IPR051044">
    <property type="entry name" value="MAG_DAG_Lipase"/>
</dbReference>
<sequence>MPADDGQLISVNLWRPLAAPRGLVQVVHGLSEHAARYERFAAACTARNLTVVAHDHRGHGVACTAEALGHFADDAGWDKVIADVRVVNAAVRKEFEDRPLAMLGHSMGSYIAQSFVMRHPGAVDALVLSGSTYAPRLQLRLGQFAAWLESKRHDKKHRSPLLNKQAFGAFNQRFEPARTAFDWLSRDTREVDRYLADPHCGAVPSAQLWLDLIGGLLEIGTTRALRSVPADLPVLITGGSNDPVGGRRGMARLAARWTHTGHENVTLNLFDDARHEMLNETNRDEFTRFVIDWIDQSTA</sequence>
<proteinExistence type="predicted"/>